<proteinExistence type="inferred from homology"/>
<keyword evidence="6" id="KW-0677">Repeat</keyword>
<comment type="similarity">
    <text evidence="3">Belongs to the cystinosin family.</text>
</comment>
<evidence type="ECO:0000256" key="13">
    <source>
        <dbReference type="ARBA" id="ARBA00055495"/>
    </source>
</evidence>
<evidence type="ECO:0000256" key="5">
    <source>
        <dbReference type="ARBA" id="ARBA00022692"/>
    </source>
</evidence>
<evidence type="ECO:0000256" key="8">
    <source>
        <dbReference type="ARBA" id="ARBA00022989"/>
    </source>
</evidence>
<comment type="subcellular location">
    <subcellularLocation>
        <location evidence="2">Cytoplasmic vesicle</location>
        <location evidence="2">Phagosome</location>
    </subcellularLocation>
    <subcellularLocation>
        <location evidence="1">Lysosome membrane</location>
        <topology evidence="1">Multi-pass membrane protein</topology>
    </subcellularLocation>
</comment>
<feature type="transmembrane region" description="Helical" evidence="15">
    <location>
        <begin position="128"/>
        <end position="149"/>
    </location>
</feature>
<feature type="transmembrane region" description="Helical" evidence="15">
    <location>
        <begin position="228"/>
        <end position="247"/>
    </location>
</feature>
<evidence type="ECO:0000313" key="17">
    <source>
        <dbReference type="Proteomes" id="UP000000305"/>
    </source>
</evidence>
<evidence type="ECO:0000256" key="6">
    <source>
        <dbReference type="ARBA" id="ARBA00022737"/>
    </source>
</evidence>
<evidence type="ECO:0000256" key="11">
    <source>
        <dbReference type="ARBA" id="ARBA00023228"/>
    </source>
</evidence>
<dbReference type="NCBIfam" id="TIGR00951">
    <property type="entry name" value="2A43"/>
    <property type="match status" value="1"/>
</dbReference>
<dbReference type="AlphaFoldDB" id="E9GBC9"/>
<dbReference type="FunCoup" id="E9GBC9">
    <property type="interactions" value="459"/>
</dbReference>
<sequence length="252" mass="28869">AYVRVTIIHSDEVFFVCIAVGWIYFVAWSVSFYPQIYENFKRKCVVGLNLDYVVLNVLGHFVYGMFNLGLYWIPSVQLQYYEIHPMGVIPVQTNDVVFSVHATVFSILTAIQCIIYERGDQKVSPYTWAFIGASSGFIFFSTIAAITYSITYLSLLYYCSYVKLIVTLIKYIPQAHLNYKRQSTVGYSIGGVLLDITGGLLSVLQMFLLAYNNDDWDSLFGDPTKFGLGLFSVMFDLLFIVQHYVLYRFVEL</sequence>
<name>E9GBC9_DAPPU</name>
<dbReference type="STRING" id="6669.E9GBC9"/>
<dbReference type="GO" id="GO:0045335">
    <property type="term" value="C:phagocytic vesicle"/>
    <property type="evidence" value="ECO:0007669"/>
    <property type="project" value="UniProtKB-SubCell"/>
</dbReference>
<keyword evidence="8 15" id="KW-1133">Transmembrane helix</keyword>
<dbReference type="HOGENOM" id="CLU_046327_0_0_1"/>
<dbReference type="InterPro" id="IPR005282">
    <property type="entry name" value="LC_transporter"/>
</dbReference>
<organism evidence="16 17">
    <name type="scientific">Daphnia pulex</name>
    <name type="common">Water flea</name>
    <dbReference type="NCBI Taxonomy" id="6669"/>
    <lineage>
        <taxon>Eukaryota</taxon>
        <taxon>Metazoa</taxon>
        <taxon>Ecdysozoa</taxon>
        <taxon>Arthropoda</taxon>
        <taxon>Crustacea</taxon>
        <taxon>Branchiopoda</taxon>
        <taxon>Diplostraca</taxon>
        <taxon>Cladocera</taxon>
        <taxon>Anomopoda</taxon>
        <taxon>Daphniidae</taxon>
        <taxon>Daphnia</taxon>
    </lineage>
</organism>
<dbReference type="Proteomes" id="UP000000305">
    <property type="component" value="Unassembled WGS sequence"/>
</dbReference>
<dbReference type="InterPro" id="IPR006603">
    <property type="entry name" value="PQ-loop_rpt"/>
</dbReference>
<comment type="function">
    <text evidence="13">Cystine/H(+) symporter that mediates export of cystine, the oxidized dimer of cysteine, from lysosomes. May play a role in the degradation of engulfed apoptotic cells.</text>
</comment>
<dbReference type="GO" id="GO:0015293">
    <property type="term" value="F:symporter activity"/>
    <property type="evidence" value="ECO:0007669"/>
    <property type="project" value="UniProtKB-KW"/>
</dbReference>
<dbReference type="InParanoid" id="E9GBC9"/>
<dbReference type="OMA" id="WIDVIYT"/>
<evidence type="ECO:0000256" key="2">
    <source>
        <dbReference type="ARBA" id="ARBA00004262"/>
    </source>
</evidence>
<keyword evidence="11" id="KW-0458">Lysosome</keyword>
<dbReference type="GO" id="GO:0015811">
    <property type="term" value="P:L-cystine transport"/>
    <property type="evidence" value="ECO:0000318"/>
    <property type="project" value="GO_Central"/>
</dbReference>
<dbReference type="Pfam" id="PF04193">
    <property type="entry name" value="PQ-loop"/>
    <property type="match status" value="2"/>
</dbReference>
<feature type="transmembrane region" description="Helical" evidence="15">
    <location>
        <begin position="13"/>
        <end position="33"/>
    </location>
</feature>
<feature type="transmembrane region" description="Helical" evidence="15">
    <location>
        <begin position="96"/>
        <end position="116"/>
    </location>
</feature>
<feature type="transmembrane region" description="Helical" evidence="15">
    <location>
        <begin position="185"/>
        <end position="208"/>
    </location>
</feature>
<evidence type="ECO:0000256" key="7">
    <source>
        <dbReference type="ARBA" id="ARBA00022847"/>
    </source>
</evidence>
<reference evidence="16 17" key="1">
    <citation type="journal article" date="2011" name="Science">
        <title>The ecoresponsive genome of Daphnia pulex.</title>
        <authorList>
            <person name="Colbourne J.K."/>
            <person name="Pfrender M.E."/>
            <person name="Gilbert D."/>
            <person name="Thomas W.K."/>
            <person name="Tucker A."/>
            <person name="Oakley T.H."/>
            <person name="Tokishita S."/>
            <person name="Aerts A."/>
            <person name="Arnold G.J."/>
            <person name="Basu M.K."/>
            <person name="Bauer D.J."/>
            <person name="Caceres C.E."/>
            <person name="Carmel L."/>
            <person name="Casola C."/>
            <person name="Choi J.H."/>
            <person name="Detter J.C."/>
            <person name="Dong Q."/>
            <person name="Dusheyko S."/>
            <person name="Eads B.D."/>
            <person name="Frohlich T."/>
            <person name="Geiler-Samerotte K.A."/>
            <person name="Gerlach D."/>
            <person name="Hatcher P."/>
            <person name="Jogdeo S."/>
            <person name="Krijgsveld J."/>
            <person name="Kriventseva E.V."/>
            <person name="Kultz D."/>
            <person name="Laforsch C."/>
            <person name="Lindquist E."/>
            <person name="Lopez J."/>
            <person name="Manak J.R."/>
            <person name="Muller J."/>
            <person name="Pangilinan J."/>
            <person name="Patwardhan R.P."/>
            <person name="Pitluck S."/>
            <person name="Pritham E.J."/>
            <person name="Rechtsteiner A."/>
            <person name="Rho M."/>
            <person name="Rogozin I.B."/>
            <person name="Sakarya O."/>
            <person name="Salamov A."/>
            <person name="Schaack S."/>
            <person name="Shapiro H."/>
            <person name="Shiga Y."/>
            <person name="Skalitzky C."/>
            <person name="Smith Z."/>
            <person name="Souvorov A."/>
            <person name="Sung W."/>
            <person name="Tang Z."/>
            <person name="Tsuchiya D."/>
            <person name="Tu H."/>
            <person name="Vos H."/>
            <person name="Wang M."/>
            <person name="Wolf Y.I."/>
            <person name="Yamagata H."/>
            <person name="Yamada T."/>
            <person name="Ye Y."/>
            <person name="Shaw J.R."/>
            <person name="Andrews J."/>
            <person name="Crease T.J."/>
            <person name="Tang H."/>
            <person name="Lucas S.M."/>
            <person name="Robertson H.M."/>
            <person name="Bork P."/>
            <person name="Koonin E.V."/>
            <person name="Zdobnov E.M."/>
            <person name="Grigoriev I.V."/>
            <person name="Lynch M."/>
            <person name="Boore J.L."/>
        </authorList>
    </citation>
    <scope>NUCLEOTIDE SEQUENCE [LARGE SCALE GENOMIC DNA]</scope>
</reference>
<keyword evidence="10" id="KW-0325">Glycoprotein</keyword>
<evidence type="ECO:0000256" key="3">
    <source>
        <dbReference type="ARBA" id="ARBA00006855"/>
    </source>
</evidence>
<keyword evidence="7" id="KW-0769">Symport</keyword>
<evidence type="ECO:0000256" key="10">
    <source>
        <dbReference type="ARBA" id="ARBA00023180"/>
    </source>
</evidence>
<comment type="catalytic activity">
    <reaction evidence="12">
        <text>L-cystine(out) + H(+)(out) = L-cystine(in) + H(+)(in)</text>
        <dbReference type="Rhea" id="RHEA:66172"/>
        <dbReference type="ChEBI" id="CHEBI:15378"/>
        <dbReference type="ChEBI" id="CHEBI:35491"/>
    </reaction>
    <physiologicalReaction direction="left-to-right" evidence="12">
        <dbReference type="Rhea" id="RHEA:66173"/>
    </physiologicalReaction>
</comment>
<evidence type="ECO:0000256" key="9">
    <source>
        <dbReference type="ARBA" id="ARBA00023136"/>
    </source>
</evidence>
<evidence type="ECO:0000256" key="15">
    <source>
        <dbReference type="SAM" id="Phobius"/>
    </source>
</evidence>
<accession>E9GBC9</accession>
<keyword evidence="4" id="KW-0813">Transport</keyword>
<keyword evidence="5 15" id="KW-0812">Transmembrane</keyword>
<gene>
    <name evidence="16" type="ORF">DAPPUDRAFT_48516</name>
</gene>
<dbReference type="PANTHER" id="PTHR13131:SF5">
    <property type="entry name" value="CYSTINOSIN"/>
    <property type="match status" value="1"/>
</dbReference>
<dbReference type="OrthoDB" id="75720at2759"/>
<keyword evidence="17" id="KW-1185">Reference proteome</keyword>
<dbReference type="GO" id="GO:0015184">
    <property type="term" value="F:L-cystine transmembrane transporter activity"/>
    <property type="evidence" value="ECO:0000318"/>
    <property type="project" value="GO_Central"/>
</dbReference>
<evidence type="ECO:0000313" key="16">
    <source>
        <dbReference type="EMBL" id="EFX82939.1"/>
    </source>
</evidence>
<protein>
    <recommendedName>
        <fullName evidence="14">Cystinosin homolog</fullName>
    </recommendedName>
</protein>
<dbReference type="eggNOG" id="KOG3145">
    <property type="taxonomic scope" value="Eukaryota"/>
</dbReference>
<evidence type="ECO:0000256" key="12">
    <source>
        <dbReference type="ARBA" id="ARBA00048473"/>
    </source>
</evidence>
<dbReference type="GO" id="GO:0005765">
    <property type="term" value="C:lysosomal membrane"/>
    <property type="evidence" value="ECO:0000318"/>
    <property type="project" value="GO_Central"/>
</dbReference>
<keyword evidence="9 15" id="KW-0472">Membrane</keyword>
<feature type="transmembrane region" description="Helical" evidence="15">
    <location>
        <begin position="53"/>
        <end position="73"/>
    </location>
</feature>
<dbReference type="FunFam" id="1.20.1280.290:FF:000023">
    <property type="entry name" value="Cystinosin homolog"/>
    <property type="match status" value="1"/>
</dbReference>
<dbReference type="FunFam" id="1.20.1280.290:FF:000016">
    <property type="entry name" value="Cystinosin homolog"/>
    <property type="match status" value="1"/>
</dbReference>
<dbReference type="PhylomeDB" id="E9GBC9"/>
<dbReference type="EMBL" id="GL732538">
    <property type="protein sequence ID" value="EFX82939.1"/>
    <property type="molecule type" value="Genomic_DNA"/>
</dbReference>
<dbReference type="PANTHER" id="PTHR13131">
    <property type="entry name" value="CYSTINOSIN"/>
    <property type="match status" value="1"/>
</dbReference>
<dbReference type="KEGG" id="dpx:DAPPUDRAFT_48516"/>
<evidence type="ECO:0000256" key="1">
    <source>
        <dbReference type="ARBA" id="ARBA00004155"/>
    </source>
</evidence>
<feature type="non-terminal residue" evidence="16">
    <location>
        <position position="1"/>
    </location>
</feature>
<evidence type="ECO:0000256" key="4">
    <source>
        <dbReference type="ARBA" id="ARBA00022448"/>
    </source>
</evidence>
<evidence type="ECO:0000256" key="14">
    <source>
        <dbReference type="ARBA" id="ARBA00074957"/>
    </source>
</evidence>
<dbReference type="SMART" id="SM00679">
    <property type="entry name" value="CTNS"/>
    <property type="match status" value="2"/>
</dbReference>
<dbReference type="Gene3D" id="1.20.1280.290">
    <property type="match status" value="1"/>
</dbReference>